<gene>
    <name evidence="2" type="ORF">P43SY_000490</name>
</gene>
<dbReference type="PANTHER" id="PTHR12811:SF0">
    <property type="entry name" value="VACUOLAR PROTEIN SORTING-ASSOCIATED PROTEIN 16 HOMOLOG"/>
    <property type="match status" value="1"/>
</dbReference>
<proteinExistence type="predicted"/>
<feature type="domain" description="Vps16 N-terminal" evidence="1">
    <location>
        <begin position="20"/>
        <end position="403"/>
    </location>
</feature>
<dbReference type="EMBL" id="JAKCXM010000093">
    <property type="protein sequence ID" value="KAJ0402876.1"/>
    <property type="molecule type" value="Genomic_DNA"/>
</dbReference>
<sequence length="497" mass="53900">MHVRRWAPYDMAPWRAAGITDLRDFVVAVAPFAGPVALLRRPSESSGSRSLVLFTASGSQLAVIPWQRYDDVAPLVHLAWTDALRLVAVLENGLCTCFSLTGIAETTFPMLPPTTNEKIVRCESWGGGIVALTDKMTLIQVLAPDSEQPKLSLRPDDEASDARFPTCMAIIEPRRLQSQHPTILLGMSDRSLVELSIEGDYTQIADETILLAPISRIAASPNGLLVAVFTLDGVLTVLHTSGDGRRLSFDTQRETGPDAMCWCGDDAVVLHWRGLGVVMVNLTGAWLRFPYSETEAVALSQEIDCCRIYHASGHDVIIRVPSCIERVKGVGSNAAGGVLFRAMAALDVGDTEAQASLCSTLQHQKMLQQAINDCIDAGGNEFDYAAQSAFLRAASHGKELVDESLLDVSPLQADDGSVSSPAVELDPEAFVRMCSKLRVLNALRQPDVGFPLTVAEFDCLGPEAVMRRLIAMRQRPLARKMCKSLSITVDGLFDGSH</sequence>
<dbReference type="PANTHER" id="PTHR12811">
    <property type="entry name" value="VACUOLAR PROTEIN SORTING VPS16"/>
    <property type="match status" value="1"/>
</dbReference>
<evidence type="ECO:0000259" key="1">
    <source>
        <dbReference type="Pfam" id="PF04841"/>
    </source>
</evidence>
<evidence type="ECO:0000313" key="3">
    <source>
        <dbReference type="Proteomes" id="UP001209570"/>
    </source>
</evidence>
<evidence type="ECO:0000313" key="2">
    <source>
        <dbReference type="EMBL" id="KAJ0402876.1"/>
    </source>
</evidence>
<dbReference type="Pfam" id="PF04841">
    <property type="entry name" value="Vps16_N"/>
    <property type="match status" value="1"/>
</dbReference>
<dbReference type="GO" id="GO:0005768">
    <property type="term" value="C:endosome"/>
    <property type="evidence" value="ECO:0007669"/>
    <property type="project" value="TreeGrafter"/>
</dbReference>
<dbReference type="SUPFAM" id="SSF50978">
    <property type="entry name" value="WD40 repeat-like"/>
    <property type="match status" value="1"/>
</dbReference>
<protein>
    <recommendedName>
        <fullName evidence="1">Vps16 N-terminal domain-containing protein</fullName>
    </recommendedName>
</protein>
<keyword evidence="3" id="KW-1185">Reference proteome</keyword>
<dbReference type="InterPro" id="IPR036322">
    <property type="entry name" value="WD40_repeat_dom_sf"/>
</dbReference>
<dbReference type="InterPro" id="IPR006926">
    <property type="entry name" value="Vps16_N"/>
</dbReference>
<reference evidence="2" key="1">
    <citation type="submission" date="2021-12" db="EMBL/GenBank/DDBJ databases">
        <title>Prjna785345.</title>
        <authorList>
            <person name="Rujirawat T."/>
            <person name="Krajaejun T."/>
        </authorList>
    </citation>
    <scope>NUCLEOTIDE SEQUENCE</scope>
    <source>
        <strain evidence="2">Pi057C3</strain>
    </source>
</reference>
<comment type="caution">
    <text evidence="2">The sequence shown here is derived from an EMBL/GenBank/DDBJ whole genome shotgun (WGS) entry which is preliminary data.</text>
</comment>
<name>A0AAD5M5J3_PYTIN</name>
<dbReference type="Proteomes" id="UP001209570">
    <property type="component" value="Unassembled WGS sequence"/>
</dbReference>
<dbReference type="GO" id="GO:0006886">
    <property type="term" value="P:intracellular protein transport"/>
    <property type="evidence" value="ECO:0007669"/>
    <property type="project" value="InterPro"/>
</dbReference>
<dbReference type="GO" id="GO:0042144">
    <property type="term" value="P:vacuole fusion, non-autophagic"/>
    <property type="evidence" value="ECO:0007669"/>
    <property type="project" value="TreeGrafter"/>
</dbReference>
<accession>A0AAD5M5J3</accession>
<dbReference type="InterPro" id="IPR016534">
    <property type="entry name" value="VPS16"/>
</dbReference>
<dbReference type="GO" id="GO:0030897">
    <property type="term" value="C:HOPS complex"/>
    <property type="evidence" value="ECO:0007669"/>
    <property type="project" value="TreeGrafter"/>
</dbReference>
<dbReference type="GO" id="GO:0005765">
    <property type="term" value="C:lysosomal membrane"/>
    <property type="evidence" value="ECO:0007669"/>
    <property type="project" value="TreeGrafter"/>
</dbReference>
<organism evidence="2 3">
    <name type="scientific">Pythium insidiosum</name>
    <name type="common">Pythiosis disease agent</name>
    <dbReference type="NCBI Taxonomy" id="114742"/>
    <lineage>
        <taxon>Eukaryota</taxon>
        <taxon>Sar</taxon>
        <taxon>Stramenopiles</taxon>
        <taxon>Oomycota</taxon>
        <taxon>Peronosporomycetes</taxon>
        <taxon>Pythiales</taxon>
        <taxon>Pythiaceae</taxon>
        <taxon>Pythium</taxon>
    </lineage>
</organism>
<dbReference type="GO" id="GO:0003779">
    <property type="term" value="F:actin binding"/>
    <property type="evidence" value="ECO:0007669"/>
    <property type="project" value="TreeGrafter"/>
</dbReference>
<dbReference type="AlphaFoldDB" id="A0AAD5M5J3"/>
<dbReference type="GO" id="GO:0016197">
    <property type="term" value="P:endosomal transport"/>
    <property type="evidence" value="ECO:0007669"/>
    <property type="project" value="TreeGrafter"/>
</dbReference>